<dbReference type="EMBL" id="CP110232">
    <property type="protein sequence ID" value="WEG72510.1"/>
    <property type="molecule type" value="Genomic_DNA"/>
</dbReference>
<organism evidence="1 2">
    <name type="scientific">Vagococcus intermedius</name>
    <dbReference type="NCBI Taxonomy" id="2991418"/>
    <lineage>
        <taxon>Bacteria</taxon>
        <taxon>Bacillati</taxon>
        <taxon>Bacillota</taxon>
        <taxon>Bacilli</taxon>
        <taxon>Lactobacillales</taxon>
        <taxon>Enterococcaceae</taxon>
        <taxon>Vagococcus</taxon>
    </lineage>
</organism>
<dbReference type="KEGG" id="vie:OL234_05850"/>
<dbReference type="RefSeq" id="WP_275468312.1">
    <property type="nucleotide sequence ID" value="NZ_CP110232.1"/>
</dbReference>
<evidence type="ECO:0000313" key="2">
    <source>
        <dbReference type="Proteomes" id="UP001179647"/>
    </source>
</evidence>
<dbReference type="GO" id="GO:0005198">
    <property type="term" value="F:structural molecule activity"/>
    <property type="evidence" value="ECO:0007669"/>
    <property type="project" value="InterPro"/>
</dbReference>
<reference evidence="1" key="1">
    <citation type="submission" date="2022-10" db="EMBL/GenBank/DDBJ databases">
        <title>Vagococcus sp. isolated from poultry meat.</title>
        <authorList>
            <person name="Johansson P."/>
            <person name="Bjorkroth J."/>
        </authorList>
    </citation>
    <scope>NUCLEOTIDE SEQUENCE</scope>
    <source>
        <strain evidence="1">STAA11</strain>
    </source>
</reference>
<gene>
    <name evidence="1" type="primary">pduM</name>
    <name evidence="1" type="ORF">OL234_05850</name>
</gene>
<keyword evidence="2" id="KW-1185">Reference proteome</keyword>
<dbReference type="InterPro" id="IPR030992">
    <property type="entry name" value="PduM"/>
</dbReference>
<protein>
    <submittedName>
        <fullName evidence="1">PduM family microcompartment protein</fullName>
    </submittedName>
</protein>
<dbReference type="NCBIfam" id="TIGR04493">
    <property type="entry name" value="microcomp_PduM"/>
    <property type="match status" value="1"/>
</dbReference>
<dbReference type="Pfam" id="PF15953">
    <property type="entry name" value="PDU_like"/>
    <property type="match status" value="1"/>
</dbReference>
<dbReference type="Proteomes" id="UP001179647">
    <property type="component" value="Chromosome"/>
</dbReference>
<evidence type="ECO:0000313" key="1">
    <source>
        <dbReference type="EMBL" id="WEG72510.1"/>
    </source>
</evidence>
<sequence length="171" mass="19909">MNETELIKLITQKLAQRQTSQVTLSCQENFTEKKAPETTLFFDNQQVVLEQVPVSLIHDLFYFKKDNPWVAWILTGLSYQVTFSFKINHQTLLFVPWKMLTAWPIMLEIDNRKVIALTTAIIKREEILTLFESSILVKTSKQKLTDEASFQVQKRGIGIVERIDETCIWGE</sequence>
<accession>A0AAF0I667</accession>
<name>A0AAF0I667_9ENTE</name>
<dbReference type="AlphaFoldDB" id="A0AAF0I667"/>
<proteinExistence type="predicted"/>